<reference evidence="3 4" key="1">
    <citation type="submission" date="2024-05" db="EMBL/GenBank/DDBJ databases">
        <title>A draft genome resource for the thread blight pathogen Marasmius tenuissimus strain MS-2.</title>
        <authorList>
            <person name="Yulfo-Soto G.E."/>
            <person name="Baruah I.K."/>
            <person name="Amoako-Attah I."/>
            <person name="Bukari Y."/>
            <person name="Meinhardt L.W."/>
            <person name="Bailey B.A."/>
            <person name="Cohen S.P."/>
        </authorList>
    </citation>
    <scope>NUCLEOTIDE SEQUENCE [LARGE SCALE GENOMIC DNA]</scope>
    <source>
        <strain evidence="3 4">MS-2</strain>
    </source>
</reference>
<name>A0ABR3ADQ1_9AGAR</name>
<organism evidence="3 4">
    <name type="scientific">Marasmius tenuissimus</name>
    <dbReference type="NCBI Taxonomy" id="585030"/>
    <lineage>
        <taxon>Eukaryota</taxon>
        <taxon>Fungi</taxon>
        <taxon>Dikarya</taxon>
        <taxon>Basidiomycota</taxon>
        <taxon>Agaricomycotina</taxon>
        <taxon>Agaricomycetes</taxon>
        <taxon>Agaricomycetidae</taxon>
        <taxon>Agaricales</taxon>
        <taxon>Marasmiineae</taxon>
        <taxon>Marasmiaceae</taxon>
        <taxon>Marasmius</taxon>
    </lineage>
</organism>
<proteinExistence type="inferred from homology"/>
<dbReference type="Proteomes" id="UP001437256">
    <property type="component" value="Unassembled WGS sequence"/>
</dbReference>
<gene>
    <name evidence="3" type="ORF">AAF712_000770</name>
</gene>
<comment type="similarity">
    <text evidence="1">Belongs to the UreD family.</text>
</comment>
<dbReference type="InterPro" id="IPR002669">
    <property type="entry name" value="UreD"/>
</dbReference>
<evidence type="ECO:0000313" key="3">
    <source>
        <dbReference type="EMBL" id="KAL0071848.1"/>
    </source>
</evidence>
<evidence type="ECO:0000256" key="1">
    <source>
        <dbReference type="ARBA" id="ARBA00007177"/>
    </source>
</evidence>
<dbReference type="PANTHER" id="PTHR33643:SF1">
    <property type="entry name" value="UREASE ACCESSORY PROTEIN D"/>
    <property type="match status" value="1"/>
</dbReference>
<accession>A0ABR3ADQ1</accession>
<evidence type="ECO:0000256" key="2">
    <source>
        <dbReference type="ARBA" id="ARBA00023186"/>
    </source>
</evidence>
<dbReference type="EMBL" id="JBBXMP010000002">
    <property type="protein sequence ID" value="KAL0071848.1"/>
    <property type="molecule type" value="Genomic_DNA"/>
</dbReference>
<dbReference type="Pfam" id="PF01774">
    <property type="entry name" value="UreD"/>
    <property type="match status" value="1"/>
</dbReference>
<keyword evidence="2" id="KW-0143">Chaperone</keyword>
<dbReference type="HAMAP" id="MF_01384">
    <property type="entry name" value="UreD"/>
    <property type="match status" value="1"/>
</dbReference>
<evidence type="ECO:0008006" key="5">
    <source>
        <dbReference type="Google" id="ProtNLM"/>
    </source>
</evidence>
<comment type="caution">
    <text evidence="3">The sequence shown here is derived from an EMBL/GenBank/DDBJ whole genome shotgun (WGS) entry which is preliminary data.</text>
</comment>
<evidence type="ECO:0000313" key="4">
    <source>
        <dbReference type="Proteomes" id="UP001437256"/>
    </source>
</evidence>
<dbReference type="PANTHER" id="PTHR33643">
    <property type="entry name" value="UREASE ACCESSORY PROTEIN D"/>
    <property type="match status" value="1"/>
</dbReference>
<protein>
    <recommendedName>
        <fullName evidence="5">Urease accessory protein UreD</fullName>
    </recommendedName>
</protein>
<sequence>MWAPDVAIVYVLSYGGGLVGGDRVQLSVKVEKGSSIMLLSQGSTKVFTTRLQQRQINNPSTSPSSLLDLESDDGATIQKMDFSVSPGGALYLLPDPVTCFRSASYKQLQTFHIAKDSTLVLLDWITSGRKSRGEEWVFSRYYSLNEIFIDGVRFAKDALLLEEHGHRGNGGGGSTPRKPLAEKLAPYSCYANVILFGPQVRGVIEELTSAYEKISIMKLTSPPELLWSLSPIVGRDGAQGAIVRVAGKETELVKDWLKKSLGGLTQVVGPDVYRRAFAQ</sequence>
<keyword evidence="4" id="KW-1185">Reference proteome</keyword>